<evidence type="ECO:0000313" key="2">
    <source>
        <dbReference type="Proteomes" id="UP000283650"/>
    </source>
</evidence>
<accession>A0A423NE59</accession>
<dbReference type="EMBL" id="MOBY01000003">
    <property type="protein sequence ID" value="RON96551.1"/>
    <property type="molecule type" value="Genomic_DNA"/>
</dbReference>
<dbReference type="Proteomes" id="UP000283650">
    <property type="component" value="Unassembled WGS sequence"/>
</dbReference>
<sequence>MPSHKRFRFPPLTGGNNPLTVLRPLLIPGMVEPVQDGDGGINIQIATDDPDGVLCVINPYLPTMSEGDKLEIYCNGTRVRERFVEADEVNQRVFFYLPTPVESGWLENCHYVLTRKGETEADPPSVALRIWVKLYKPGNFDRHPNDEDGHSELNIVQLPPELVEQGVIDAEWAKKGVLATIPHYVYCTRNDKVRLQLGEYLIPAHRITPEQAEGQQPIEILIDQDAILGAGDGLRLEVKYDIIDEVGNWADRHSQRTYIDVDAGGWRLEAPIIREALNGVITIRDLNKQPVTIQIHVSSQYFGVGDNVKMTFIGTPPYNAEPLICSETRDIDNVPSVLEIEVPYELIRAIAQGRADASYILYKKDGGDPISSRRALARVEGDVNMLPEPSIRELLGDTLEPDQPYATVDVRYAMKNGDLICLRWTGIKSNGDAYLHEVSHIVSDNEAKEGLVTFDINAEHISVLDNGTLDLSYVVANDAPGLLAIRESERLLAKVGKIRATLPAPEVEEADPPGDVLDPSKVFERVHVWISEAKTLKGDVLTFYWRSPNPFASTSDWLPITTVTEGQPVRFPVDVKFVTANIGNSVRVLYTLWRTATQRNEYSAALDLRVAGWISPTLTDITDSKGTIAPGGITFDTSVTVTGTASQDQTVQLYDGNTALTPDVPVDADGNWSRVISGLSPVAHPIKAKALYGAQPESAVRSFTVAQTVTPAISNITDSKGTIAPGGITFDTSVTVTGTASQGQTVQLYDGNTALTPDVPVDADGNWSRVISGLSPVAHPIKAKALYGAQPESAVRSFTVAQTVTPTITDIIDSKGTVAPNGTTFDTSVTVTGKASQGQTVQLYDGNTALTPVVPVDANGGWSRVITGLSPVAHPIKAKALYGVQPESAVRSFTVAQTVTPAISNITDSKGTIAPGGITFDTSVTVTGTASQDQTVQLYDGNTALTPVVPVDANGGWSRVITGLSPVAHPIKAKALYGAQPESAVRSFTVAQTVTPTITDIIDSKGTVAPNGTTFDTSVTVTGKASQGQTVQLYDGNTALTPVVPVDANGGWSRVITGLSPVAHPIKAKALYGVQPESAVRSFTVAQTVTPAISNITDSKGTIAPGGITFDTSVTVTGTASQDQTVQLYDGNTALTPVVPVDANGGWSRVISGLSPVAHPIKAKALYGVQPESAVRSFTAERWTDSVTDFTNGTSGNWTKGPAGYQGRVTSGVFHNDTTGASGHSGLLFSQSFRFVVGHTYTFSYRVRNFSPQPTNMPPIFSVRFSTGQAILPVYSVPRTGQWYTQTGNFSVTQSTNHTIQIISHQDRGGGGGTDGGNDYQIDDIVVRLAR</sequence>
<protein>
    <submittedName>
        <fullName evidence="1">Uncharacterized protein</fullName>
    </submittedName>
</protein>
<dbReference type="RefSeq" id="WP_123375377.1">
    <property type="nucleotide sequence ID" value="NZ_MOBY01000003.1"/>
</dbReference>
<name>A0A423NE59_PSEFL</name>
<dbReference type="Gene3D" id="2.60.120.260">
    <property type="entry name" value="Galactose-binding domain-like"/>
    <property type="match status" value="1"/>
</dbReference>
<evidence type="ECO:0000313" key="1">
    <source>
        <dbReference type="EMBL" id="RON96551.1"/>
    </source>
</evidence>
<dbReference type="Gene3D" id="2.60.40.10">
    <property type="entry name" value="Immunoglobulins"/>
    <property type="match status" value="2"/>
</dbReference>
<organism evidence="1 2">
    <name type="scientific">Pseudomonas fluorescens</name>
    <dbReference type="NCBI Taxonomy" id="294"/>
    <lineage>
        <taxon>Bacteria</taxon>
        <taxon>Pseudomonadati</taxon>
        <taxon>Pseudomonadota</taxon>
        <taxon>Gammaproteobacteria</taxon>
        <taxon>Pseudomonadales</taxon>
        <taxon>Pseudomonadaceae</taxon>
        <taxon>Pseudomonas</taxon>
    </lineage>
</organism>
<reference evidence="1 2" key="1">
    <citation type="submission" date="2016-10" db="EMBL/GenBank/DDBJ databases">
        <title>Comparative genome analysis of multiple Pseudomonas spp. focuses on biocontrol and plant growth promoting traits.</title>
        <authorList>
            <person name="Tao X.-Y."/>
            <person name="Taylor C.G."/>
        </authorList>
    </citation>
    <scope>NUCLEOTIDE SEQUENCE [LARGE SCALE GENOMIC DNA]</scope>
    <source>
        <strain evidence="1 2">2F9</strain>
    </source>
</reference>
<comment type="caution">
    <text evidence="1">The sequence shown here is derived from an EMBL/GenBank/DDBJ whole genome shotgun (WGS) entry which is preliminary data.</text>
</comment>
<dbReference type="InterPro" id="IPR013783">
    <property type="entry name" value="Ig-like_fold"/>
</dbReference>
<gene>
    <name evidence="1" type="ORF">BK672_08285</name>
</gene>
<proteinExistence type="predicted"/>